<evidence type="ECO:0000313" key="2">
    <source>
        <dbReference type="EMBL" id="BAD62470.1"/>
    </source>
</evidence>
<gene>
    <name evidence="2" type="primary">OSJNBa0061G23.32</name>
</gene>
<reference evidence="3" key="2">
    <citation type="journal article" date="2008" name="Nucleic Acids Res.">
        <title>The rice annotation project database (RAP-DB): 2008 update.</title>
        <authorList>
            <consortium name="The rice annotation project (RAP)"/>
        </authorList>
    </citation>
    <scope>GENOME REANNOTATION</scope>
    <source>
        <strain evidence="3">cv. Nipponbare</strain>
    </source>
</reference>
<reference evidence="3" key="1">
    <citation type="journal article" date="2005" name="Nature">
        <title>The map-based sequence of the rice genome.</title>
        <authorList>
            <consortium name="International rice genome sequencing project (IRGSP)"/>
            <person name="Matsumoto T."/>
            <person name="Wu J."/>
            <person name="Kanamori H."/>
            <person name="Katayose Y."/>
            <person name="Fujisawa M."/>
            <person name="Namiki N."/>
            <person name="Mizuno H."/>
            <person name="Yamamoto K."/>
            <person name="Antonio B.A."/>
            <person name="Baba T."/>
            <person name="Sakata K."/>
            <person name="Nagamura Y."/>
            <person name="Aoki H."/>
            <person name="Arikawa K."/>
            <person name="Arita K."/>
            <person name="Bito T."/>
            <person name="Chiden Y."/>
            <person name="Fujitsuka N."/>
            <person name="Fukunaka R."/>
            <person name="Hamada M."/>
            <person name="Harada C."/>
            <person name="Hayashi A."/>
            <person name="Hijishita S."/>
            <person name="Honda M."/>
            <person name="Hosokawa S."/>
            <person name="Ichikawa Y."/>
            <person name="Idonuma A."/>
            <person name="Iijima M."/>
            <person name="Ikeda M."/>
            <person name="Ikeno M."/>
            <person name="Ito K."/>
            <person name="Ito S."/>
            <person name="Ito T."/>
            <person name="Ito Y."/>
            <person name="Ito Y."/>
            <person name="Iwabuchi A."/>
            <person name="Kamiya K."/>
            <person name="Karasawa W."/>
            <person name="Kurita K."/>
            <person name="Katagiri S."/>
            <person name="Kikuta A."/>
            <person name="Kobayashi H."/>
            <person name="Kobayashi N."/>
            <person name="Machita K."/>
            <person name="Maehara T."/>
            <person name="Masukawa M."/>
            <person name="Mizubayashi T."/>
            <person name="Mukai Y."/>
            <person name="Nagasaki H."/>
            <person name="Nagata Y."/>
            <person name="Naito S."/>
            <person name="Nakashima M."/>
            <person name="Nakama Y."/>
            <person name="Nakamichi Y."/>
            <person name="Nakamura M."/>
            <person name="Meguro A."/>
            <person name="Negishi M."/>
            <person name="Ohta I."/>
            <person name="Ohta T."/>
            <person name="Okamoto M."/>
            <person name="Ono N."/>
            <person name="Saji S."/>
            <person name="Sakaguchi M."/>
            <person name="Sakai K."/>
            <person name="Shibata M."/>
            <person name="Shimokawa T."/>
            <person name="Song J."/>
            <person name="Takazaki Y."/>
            <person name="Terasawa K."/>
            <person name="Tsugane M."/>
            <person name="Tsuji K."/>
            <person name="Ueda S."/>
            <person name="Waki K."/>
            <person name="Yamagata H."/>
            <person name="Yamamoto M."/>
            <person name="Yamamoto S."/>
            <person name="Yamane H."/>
            <person name="Yoshiki S."/>
            <person name="Yoshihara R."/>
            <person name="Yukawa K."/>
            <person name="Zhong H."/>
            <person name="Yano M."/>
            <person name="Yuan Q."/>
            <person name="Ouyang S."/>
            <person name="Liu J."/>
            <person name="Jones K.M."/>
            <person name="Gansberger K."/>
            <person name="Moffat K."/>
            <person name="Hill J."/>
            <person name="Bera J."/>
            <person name="Fadrosh D."/>
            <person name="Jin S."/>
            <person name="Johri S."/>
            <person name="Kim M."/>
            <person name="Overton L."/>
            <person name="Reardon M."/>
            <person name="Tsitrin T."/>
            <person name="Vuong H."/>
            <person name="Weaver B."/>
            <person name="Ciecko A."/>
            <person name="Tallon L."/>
            <person name="Jackson J."/>
            <person name="Pai G."/>
            <person name="Aken S.V."/>
            <person name="Utterback T."/>
            <person name="Reidmuller S."/>
            <person name="Feldblyum T."/>
            <person name="Hsiao J."/>
            <person name="Zismann V."/>
            <person name="Iobst S."/>
            <person name="de Vazeille A.R."/>
            <person name="Buell C.R."/>
            <person name="Ying K."/>
            <person name="Li Y."/>
            <person name="Lu T."/>
            <person name="Huang Y."/>
            <person name="Zhao Q."/>
            <person name="Feng Q."/>
            <person name="Zhang L."/>
            <person name="Zhu J."/>
            <person name="Weng Q."/>
            <person name="Mu J."/>
            <person name="Lu Y."/>
            <person name="Fan D."/>
            <person name="Liu Y."/>
            <person name="Guan J."/>
            <person name="Zhang Y."/>
            <person name="Yu S."/>
            <person name="Liu X."/>
            <person name="Zhang Y."/>
            <person name="Hong G."/>
            <person name="Han B."/>
            <person name="Choisne N."/>
            <person name="Demange N."/>
            <person name="Orjeda G."/>
            <person name="Samain S."/>
            <person name="Cattolico L."/>
            <person name="Pelletier E."/>
            <person name="Couloux A."/>
            <person name="Segurens B."/>
            <person name="Wincker P."/>
            <person name="D'Hont A."/>
            <person name="Scarpelli C."/>
            <person name="Weissenbach J."/>
            <person name="Salanoubat M."/>
            <person name="Quetier F."/>
            <person name="Yu Y."/>
            <person name="Kim H.R."/>
            <person name="Rambo T."/>
            <person name="Currie J."/>
            <person name="Collura K."/>
            <person name="Luo M."/>
            <person name="Yang T."/>
            <person name="Ammiraju J.S.S."/>
            <person name="Engler F."/>
            <person name="Soderlund C."/>
            <person name="Wing R.A."/>
            <person name="Palmer L.E."/>
            <person name="de la Bastide M."/>
            <person name="Spiegel L."/>
            <person name="Nascimento L."/>
            <person name="Zutavern T."/>
            <person name="O'Shaughnessy A."/>
            <person name="Dike S."/>
            <person name="Dedhia N."/>
            <person name="Preston R."/>
            <person name="Balija V."/>
            <person name="McCombie W.R."/>
            <person name="Chow T."/>
            <person name="Chen H."/>
            <person name="Chung M."/>
            <person name="Chen C."/>
            <person name="Shaw J."/>
            <person name="Wu H."/>
            <person name="Hsiao K."/>
            <person name="Chao Y."/>
            <person name="Chu M."/>
            <person name="Cheng C."/>
            <person name="Hour A."/>
            <person name="Lee P."/>
            <person name="Lin S."/>
            <person name="Lin Y."/>
            <person name="Liou J."/>
            <person name="Liu S."/>
            <person name="Hsing Y."/>
            <person name="Raghuvanshi S."/>
            <person name="Mohanty A."/>
            <person name="Bharti A.K."/>
            <person name="Gaur A."/>
            <person name="Gupta V."/>
            <person name="Kumar D."/>
            <person name="Ravi V."/>
            <person name="Vij S."/>
            <person name="Kapur A."/>
            <person name="Khurana P."/>
            <person name="Khurana P."/>
            <person name="Khurana J.P."/>
            <person name="Tyagi A.K."/>
            <person name="Gaikwad K."/>
            <person name="Singh A."/>
            <person name="Dalal V."/>
            <person name="Srivastava S."/>
            <person name="Dixit A."/>
            <person name="Pal A.K."/>
            <person name="Ghazi I.A."/>
            <person name="Yadav M."/>
            <person name="Pandit A."/>
            <person name="Bhargava A."/>
            <person name="Sureshbabu K."/>
            <person name="Batra K."/>
            <person name="Sharma T.R."/>
            <person name="Mohapatra T."/>
            <person name="Singh N.K."/>
            <person name="Messing J."/>
            <person name="Nelson A.B."/>
            <person name="Fuks G."/>
            <person name="Kavchok S."/>
            <person name="Keizer G."/>
            <person name="Linton E."/>
            <person name="Llaca V."/>
            <person name="Song R."/>
            <person name="Tanyolac B."/>
            <person name="Young S."/>
            <person name="Ho-Il K."/>
            <person name="Hahn J.H."/>
            <person name="Sangsakoo G."/>
            <person name="Vanavichit A."/>
            <person name="de Mattos Luiz.A.T."/>
            <person name="Zimmer P.D."/>
            <person name="Malone G."/>
            <person name="Dellagostin O."/>
            <person name="de Oliveira A.C."/>
            <person name="Bevan M."/>
            <person name="Bancroft I."/>
            <person name="Minx P."/>
            <person name="Cordum H."/>
            <person name="Wilson R."/>
            <person name="Cheng Z."/>
            <person name="Jin W."/>
            <person name="Jiang J."/>
            <person name="Leong S.A."/>
            <person name="Iwama H."/>
            <person name="Gojobori T."/>
            <person name="Itoh T."/>
            <person name="Niimura Y."/>
            <person name="Fujii Y."/>
            <person name="Habara T."/>
            <person name="Sakai H."/>
            <person name="Sato Y."/>
            <person name="Wilson G."/>
            <person name="Kumar K."/>
            <person name="McCouch S."/>
            <person name="Juretic N."/>
            <person name="Hoen D."/>
            <person name="Wright S."/>
            <person name="Bruskiewich R."/>
            <person name="Bureau T."/>
            <person name="Miyao A."/>
            <person name="Hirochika H."/>
            <person name="Nishikawa T."/>
            <person name="Kadowaki K."/>
            <person name="Sugiura M."/>
            <person name="Burr B."/>
            <person name="Sasaki T."/>
        </authorList>
    </citation>
    <scope>NUCLEOTIDE SEQUENCE [LARGE SCALE GENOMIC DNA]</scope>
    <source>
        <strain evidence="3">cv. Nipponbare</strain>
    </source>
</reference>
<protein>
    <submittedName>
        <fullName evidence="2">Uncharacterized protein</fullName>
    </submittedName>
</protein>
<dbReference type="AlphaFoldDB" id="Q5Z443"/>
<organism evidence="2 3">
    <name type="scientific">Oryza sativa subsp. japonica</name>
    <name type="common">Rice</name>
    <dbReference type="NCBI Taxonomy" id="39947"/>
    <lineage>
        <taxon>Eukaryota</taxon>
        <taxon>Viridiplantae</taxon>
        <taxon>Streptophyta</taxon>
        <taxon>Embryophyta</taxon>
        <taxon>Tracheophyta</taxon>
        <taxon>Spermatophyta</taxon>
        <taxon>Magnoliopsida</taxon>
        <taxon>Liliopsida</taxon>
        <taxon>Poales</taxon>
        <taxon>Poaceae</taxon>
        <taxon>BOP clade</taxon>
        <taxon>Oryzoideae</taxon>
        <taxon>Oryzeae</taxon>
        <taxon>Oryzinae</taxon>
        <taxon>Oryza</taxon>
        <taxon>Oryza sativa</taxon>
    </lineage>
</organism>
<accession>Q5Z443</accession>
<proteinExistence type="predicted"/>
<evidence type="ECO:0000313" key="3">
    <source>
        <dbReference type="Proteomes" id="UP000000763"/>
    </source>
</evidence>
<sequence length="174" mass="19248">MEATGGDFCGADVEAPWLTPISDQGKKSAAAEIGSIEVTEINPSDKIGSEMEKKSLAKSSAGKSGAPKAESLSWSEDDTSDVEDWFHRTRRRKTRRHPYLTRQLSKHEFGLKVDGCGDKGFRLVQALSIRVQVIVEYLRVWDLVKGVDEELDPDLPIGIDNSRFGGNLMSRPEI</sequence>
<evidence type="ECO:0000256" key="1">
    <source>
        <dbReference type="SAM" id="MobiDB-lite"/>
    </source>
</evidence>
<feature type="region of interest" description="Disordered" evidence="1">
    <location>
        <begin position="42"/>
        <end position="85"/>
    </location>
</feature>
<feature type="compositionally biased region" description="Low complexity" evidence="1">
    <location>
        <begin position="57"/>
        <end position="71"/>
    </location>
</feature>
<name>Q5Z443_ORYSJ</name>
<dbReference type="Proteomes" id="UP000000763">
    <property type="component" value="Chromosome 6"/>
</dbReference>
<dbReference type="EMBL" id="AP006553">
    <property type="protein sequence ID" value="BAD62470.1"/>
    <property type="molecule type" value="Genomic_DNA"/>
</dbReference>